<evidence type="ECO:0000313" key="3">
    <source>
        <dbReference type="Proteomes" id="UP000478493"/>
    </source>
</evidence>
<dbReference type="Gene3D" id="3.30.70.20">
    <property type="match status" value="1"/>
</dbReference>
<evidence type="ECO:0000313" key="2">
    <source>
        <dbReference type="EMBL" id="KAA4539642.1"/>
    </source>
</evidence>
<dbReference type="AlphaFoldDB" id="A0A5M5MBC1"/>
<dbReference type="SUPFAM" id="SSF54862">
    <property type="entry name" value="4Fe-4S ferredoxins"/>
    <property type="match status" value="1"/>
</dbReference>
<accession>A0A5M5MBC1</accession>
<feature type="domain" description="4Fe-4S ferredoxin-type" evidence="1">
    <location>
        <begin position="35"/>
        <end position="65"/>
    </location>
</feature>
<dbReference type="PANTHER" id="PTHR43193">
    <property type="match status" value="1"/>
</dbReference>
<dbReference type="Pfam" id="PF12838">
    <property type="entry name" value="Fer4_7"/>
    <property type="match status" value="1"/>
</dbReference>
<protein>
    <submittedName>
        <fullName evidence="2">4Fe-4S dicluster domain-containing protein</fullName>
    </submittedName>
</protein>
<dbReference type="RefSeq" id="WP_118032180.1">
    <property type="nucleotide sequence ID" value="NZ_JAQDAM010000005.1"/>
</dbReference>
<dbReference type="InterPro" id="IPR017896">
    <property type="entry name" value="4Fe4S_Fe-S-bd"/>
</dbReference>
<sequence>MIKLADRYHCTGCTTCANVCSHHAIMMQPDDEGFLQPVIDSNKCIKCELCMKCCPVLNPLFLNVQKQEAYALISYKDRNISSSGGAFSVFAKQILKQGGVVFGATIDEKLIVKHIYIEKEEELFLLRGSKYVQSNLGDIYKTVKKFLLSKTKVLFSGTPCQIAGLYSYLGGRRYEDILITLDLVCHGVPSQGTFDAYIKKLQRMFPFNGDNIVEFRFRKFDSWDYRPAVKLTKSKWQILNLSENAYMDAFFEGITFRESCFNCQYCNTKRVGTFTIADFWGIGRHGQTFKKNVACGVSLVIDNQNKMPQLLSEFTEDIYVEKRSMQEAIVEQTNLKFSVIRQDKRDTAIKTLMDPNTSLKEFSKIYGLPYKITAKYLIIKIIKDLIYFFGLYNVYKTIIYKLNK</sequence>
<name>A0A5M5MBC1_BACOV</name>
<dbReference type="EMBL" id="VWGP01000004">
    <property type="protein sequence ID" value="KAA4539642.1"/>
    <property type="molecule type" value="Genomic_DNA"/>
</dbReference>
<dbReference type="Pfam" id="PF04432">
    <property type="entry name" value="FrhB_FdhB_C"/>
    <property type="match status" value="1"/>
</dbReference>
<dbReference type="PROSITE" id="PS51379">
    <property type="entry name" value="4FE4S_FER_2"/>
    <property type="match status" value="2"/>
</dbReference>
<gene>
    <name evidence="2" type="ORF">F3B85_06485</name>
</gene>
<dbReference type="PANTHER" id="PTHR43193:SF2">
    <property type="entry name" value="POLYFERREDOXIN PROTEIN FWDF"/>
    <property type="match status" value="1"/>
</dbReference>
<organism evidence="2 3">
    <name type="scientific">Bacteroides ovatus</name>
    <dbReference type="NCBI Taxonomy" id="28116"/>
    <lineage>
        <taxon>Bacteria</taxon>
        <taxon>Pseudomonadati</taxon>
        <taxon>Bacteroidota</taxon>
        <taxon>Bacteroidia</taxon>
        <taxon>Bacteroidales</taxon>
        <taxon>Bacteroidaceae</taxon>
        <taxon>Bacteroides</taxon>
    </lineage>
</organism>
<dbReference type="InterPro" id="IPR007525">
    <property type="entry name" value="FrhB_FdhB_C"/>
</dbReference>
<comment type="caution">
    <text evidence="2">The sequence shown here is derived from an EMBL/GenBank/DDBJ whole genome shotgun (WGS) entry which is preliminary data.</text>
</comment>
<evidence type="ECO:0000259" key="1">
    <source>
        <dbReference type="PROSITE" id="PS51379"/>
    </source>
</evidence>
<dbReference type="InterPro" id="IPR052977">
    <property type="entry name" value="Polyferredoxin-like_ET"/>
</dbReference>
<reference evidence="2 3" key="1">
    <citation type="journal article" date="2019" name="Nat. Med.">
        <title>A library of human gut bacterial isolates paired with longitudinal multiomics data enables mechanistic microbiome research.</title>
        <authorList>
            <person name="Poyet M."/>
            <person name="Groussin M."/>
            <person name="Gibbons S.M."/>
            <person name="Avila-Pacheco J."/>
            <person name="Jiang X."/>
            <person name="Kearney S.M."/>
            <person name="Perrotta A.R."/>
            <person name="Berdy B."/>
            <person name="Zhao S."/>
            <person name="Lieberman T.D."/>
            <person name="Swanson P.K."/>
            <person name="Smith M."/>
            <person name="Roesemann S."/>
            <person name="Alexander J.E."/>
            <person name="Rich S.A."/>
            <person name="Livny J."/>
            <person name="Vlamakis H."/>
            <person name="Clish C."/>
            <person name="Bullock K."/>
            <person name="Deik A."/>
            <person name="Scott J."/>
            <person name="Pierce K.A."/>
            <person name="Xavier R.J."/>
            <person name="Alm E.J."/>
        </authorList>
    </citation>
    <scope>NUCLEOTIDE SEQUENCE [LARGE SCALE GENOMIC DNA]</scope>
    <source>
        <strain evidence="2 3">BIOML-A41</strain>
    </source>
</reference>
<dbReference type="Proteomes" id="UP000478493">
    <property type="component" value="Unassembled WGS sequence"/>
</dbReference>
<proteinExistence type="predicted"/>
<feature type="domain" description="4Fe-4S ferredoxin-type" evidence="1">
    <location>
        <begin position="1"/>
        <end position="30"/>
    </location>
</feature>